<feature type="domain" description="Carrier" evidence="1">
    <location>
        <begin position="8"/>
        <end position="86"/>
    </location>
</feature>
<accession>A0ABS2W634</accession>
<protein>
    <submittedName>
        <fullName evidence="2">Acyl carrier protein</fullName>
    </submittedName>
</protein>
<reference evidence="2 3" key="1">
    <citation type="submission" date="2021-02" db="EMBL/GenBank/DDBJ databases">
        <title>A novel species of genus Amphritea isolated from a fishpond in China.</title>
        <authorList>
            <person name="Lu H."/>
        </authorList>
    </citation>
    <scope>NUCLEOTIDE SEQUENCE [LARGE SCALE GENOMIC DNA]</scope>
    <source>
        <strain evidence="2 3">RP18W</strain>
    </source>
</reference>
<dbReference type="InterPro" id="IPR009081">
    <property type="entry name" value="PP-bd_ACP"/>
</dbReference>
<dbReference type="Pfam" id="PF00550">
    <property type="entry name" value="PP-binding"/>
    <property type="match status" value="1"/>
</dbReference>
<evidence type="ECO:0000259" key="1">
    <source>
        <dbReference type="PROSITE" id="PS50075"/>
    </source>
</evidence>
<evidence type="ECO:0000313" key="2">
    <source>
        <dbReference type="EMBL" id="MBN0987060.1"/>
    </source>
</evidence>
<comment type="caution">
    <text evidence="2">The sequence shown here is derived from an EMBL/GenBank/DDBJ whole genome shotgun (WGS) entry which is preliminary data.</text>
</comment>
<name>A0ABS2W634_9GAMM</name>
<keyword evidence="3" id="KW-1185">Reference proteome</keyword>
<dbReference type="PROSITE" id="PS50075">
    <property type="entry name" value="CARRIER"/>
    <property type="match status" value="1"/>
</dbReference>
<dbReference type="RefSeq" id="WP_205209939.1">
    <property type="nucleotide sequence ID" value="NZ_JAFFZO010000010.1"/>
</dbReference>
<dbReference type="SUPFAM" id="SSF47336">
    <property type="entry name" value="ACP-like"/>
    <property type="match status" value="1"/>
</dbReference>
<proteinExistence type="predicted"/>
<evidence type="ECO:0000313" key="3">
    <source>
        <dbReference type="Proteomes" id="UP000760472"/>
    </source>
</evidence>
<gene>
    <name evidence="2" type="ORF">JW498_06795</name>
</gene>
<dbReference type="Proteomes" id="UP000760472">
    <property type="component" value="Unassembled WGS sequence"/>
</dbReference>
<organism evidence="2 3">
    <name type="scientific">Amphritea pacifica</name>
    <dbReference type="NCBI Taxonomy" id="2811233"/>
    <lineage>
        <taxon>Bacteria</taxon>
        <taxon>Pseudomonadati</taxon>
        <taxon>Pseudomonadota</taxon>
        <taxon>Gammaproteobacteria</taxon>
        <taxon>Oceanospirillales</taxon>
        <taxon>Oceanospirillaceae</taxon>
        <taxon>Amphritea</taxon>
    </lineage>
</organism>
<dbReference type="EMBL" id="JAFFZP010000007">
    <property type="protein sequence ID" value="MBN0987060.1"/>
    <property type="molecule type" value="Genomic_DNA"/>
</dbReference>
<sequence length="87" mass="9789">MHTESLPELHSSLIRWMQLYLATLLGETADDISVSDPIKIFDLDSIDAVTMAIELEDRFDMRLTPEYFLNGKLSITDVANAITDSTI</sequence>
<dbReference type="Gene3D" id="1.10.1200.10">
    <property type="entry name" value="ACP-like"/>
    <property type="match status" value="1"/>
</dbReference>
<dbReference type="InterPro" id="IPR036736">
    <property type="entry name" value="ACP-like_sf"/>
</dbReference>